<evidence type="ECO:0000313" key="3">
    <source>
        <dbReference type="Proteomes" id="UP000053593"/>
    </source>
</evidence>
<evidence type="ECO:0000256" key="1">
    <source>
        <dbReference type="SAM" id="MobiDB-lite"/>
    </source>
</evidence>
<evidence type="ECO:0000313" key="2">
    <source>
        <dbReference type="EMBL" id="KIK62304.1"/>
    </source>
</evidence>
<gene>
    <name evidence="2" type="ORF">GYMLUDRAFT_260422</name>
</gene>
<sequence length="145" mass="16230">MNENANKANENHPVRDLRRNAVPDINVYLNQLSPLNPHFRSTPSVGTATLPPIHHFMQMSLSTPQQPPPPPVCPPGLGPPLPENRTRDQSSYKSKSRGPSTMQYDLSTTPIPAHLRVKGIVTSDDYPYERSKKIKHPDSPHPFSR</sequence>
<dbReference type="AlphaFoldDB" id="A0A0D0CI19"/>
<protein>
    <submittedName>
        <fullName evidence="2">Uncharacterized protein</fullName>
    </submittedName>
</protein>
<feature type="region of interest" description="Disordered" evidence="1">
    <location>
        <begin position="56"/>
        <end position="145"/>
    </location>
</feature>
<organism evidence="2 3">
    <name type="scientific">Collybiopsis luxurians FD-317 M1</name>
    <dbReference type="NCBI Taxonomy" id="944289"/>
    <lineage>
        <taxon>Eukaryota</taxon>
        <taxon>Fungi</taxon>
        <taxon>Dikarya</taxon>
        <taxon>Basidiomycota</taxon>
        <taxon>Agaricomycotina</taxon>
        <taxon>Agaricomycetes</taxon>
        <taxon>Agaricomycetidae</taxon>
        <taxon>Agaricales</taxon>
        <taxon>Marasmiineae</taxon>
        <taxon>Omphalotaceae</taxon>
        <taxon>Collybiopsis</taxon>
        <taxon>Collybiopsis luxurians</taxon>
    </lineage>
</organism>
<dbReference type="EMBL" id="KN834768">
    <property type="protein sequence ID" value="KIK62304.1"/>
    <property type="molecule type" value="Genomic_DNA"/>
</dbReference>
<accession>A0A0D0CI19</accession>
<reference evidence="2 3" key="1">
    <citation type="submission" date="2014-04" db="EMBL/GenBank/DDBJ databases">
        <title>Evolutionary Origins and Diversification of the Mycorrhizal Mutualists.</title>
        <authorList>
            <consortium name="DOE Joint Genome Institute"/>
            <consortium name="Mycorrhizal Genomics Consortium"/>
            <person name="Kohler A."/>
            <person name="Kuo A."/>
            <person name="Nagy L.G."/>
            <person name="Floudas D."/>
            <person name="Copeland A."/>
            <person name="Barry K.W."/>
            <person name="Cichocki N."/>
            <person name="Veneault-Fourrey C."/>
            <person name="LaButti K."/>
            <person name="Lindquist E.A."/>
            <person name="Lipzen A."/>
            <person name="Lundell T."/>
            <person name="Morin E."/>
            <person name="Murat C."/>
            <person name="Riley R."/>
            <person name="Ohm R."/>
            <person name="Sun H."/>
            <person name="Tunlid A."/>
            <person name="Henrissat B."/>
            <person name="Grigoriev I.V."/>
            <person name="Hibbett D.S."/>
            <person name="Martin F."/>
        </authorList>
    </citation>
    <scope>NUCLEOTIDE SEQUENCE [LARGE SCALE GENOMIC DNA]</scope>
    <source>
        <strain evidence="2 3">FD-317 M1</strain>
    </source>
</reference>
<dbReference type="HOGENOM" id="CLU_1787063_0_0_1"/>
<dbReference type="Proteomes" id="UP000053593">
    <property type="component" value="Unassembled WGS sequence"/>
</dbReference>
<keyword evidence="3" id="KW-1185">Reference proteome</keyword>
<name>A0A0D0CI19_9AGAR</name>
<feature type="compositionally biased region" description="Basic and acidic residues" evidence="1">
    <location>
        <begin position="127"/>
        <end position="139"/>
    </location>
</feature>
<feature type="compositionally biased region" description="Pro residues" evidence="1">
    <location>
        <begin position="65"/>
        <end position="82"/>
    </location>
</feature>
<feature type="compositionally biased region" description="Polar residues" evidence="1">
    <location>
        <begin position="91"/>
        <end position="110"/>
    </location>
</feature>
<proteinExistence type="predicted"/>